<organism evidence="2 3">
    <name type="scientific">Roseinatronobacter thiooxidans</name>
    <dbReference type="NCBI Taxonomy" id="121821"/>
    <lineage>
        <taxon>Bacteria</taxon>
        <taxon>Pseudomonadati</taxon>
        <taxon>Pseudomonadota</taxon>
        <taxon>Alphaproteobacteria</taxon>
        <taxon>Rhodobacterales</taxon>
        <taxon>Paracoccaceae</taxon>
        <taxon>Roseinatronobacter</taxon>
    </lineage>
</organism>
<proteinExistence type="predicted"/>
<evidence type="ECO:0000256" key="1">
    <source>
        <dbReference type="SAM" id="MobiDB-lite"/>
    </source>
</evidence>
<reference evidence="2 3" key="1">
    <citation type="submission" date="2018-06" db="EMBL/GenBank/DDBJ databases">
        <title>Genomic Encyclopedia of Archaeal and Bacterial Type Strains, Phase II (KMG-II): from individual species to whole genera.</title>
        <authorList>
            <person name="Goeker M."/>
        </authorList>
    </citation>
    <scope>NUCLEOTIDE SEQUENCE [LARGE SCALE GENOMIC DNA]</scope>
    <source>
        <strain evidence="2 3">DSM 13087</strain>
    </source>
</reference>
<dbReference type="STRING" id="121821.GCA_001870675_02360"/>
<dbReference type="OrthoDB" id="7831317at2"/>
<dbReference type="AlphaFoldDB" id="A0A2W7R1Z1"/>
<feature type="region of interest" description="Disordered" evidence="1">
    <location>
        <begin position="239"/>
        <end position="261"/>
    </location>
</feature>
<name>A0A2W7R1Z1_9RHOB</name>
<evidence type="ECO:0008006" key="4">
    <source>
        <dbReference type="Google" id="ProtNLM"/>
    </source>
</evidence>
<dbReference type="RefSeq" id="WP_071469026.1">
    <property type="nucleotide sequence ID" value="NZ_MEHT01000009.1"/>
</dbReference>
<feature type="compositionally biased region" description="Low complexity" evidence="1">
    <location>
        <begin position="239"/>
        <end position="250"/>
    </location>
</feature>
<evidence type="ECO:0000313" key="3">
    <source>
        <dbReference type="Proteomes" id="UP000249364"/>
    </source>
</evidence>
<comment type="caution">
    <text evidence="2">The sequence shown here is derived from an EMBL/GenBank/DDBJ whole genome shotgun (WGS) entry which is preliminary data.</text>
</comment>
<sequence>MTETLIDLAWTEAEAAPDDGALRLHYYARLVEAEIFLLLEREAEGEAILPKVFDLEDGPIVLAFDTESRLTEFTGLPAPYAALSGRVLVEMLTGQGLGLGLNLGVAPSSRLLPPEIIDWLAQMLLERPQELQSRVTVLHPPKGLPEKLLMALDQRLARMEGLARMAYLTGAEYENGTRGHMLAIIDVAQGAEATLARAVQGALSFSGIEAGMLDVTFLTSDDARAADCARVGLRFDLPQPAAAPEPTAAPGMDPSRPPRLR</sequence>
<protein>
    <recommendedName>
        <fullName evidence="4">Type III secretion system (T3SS) SseB-like protein</fullName>
    </recommendedName>
</protein>
<accession>A0A2W7R1Z1</accession>
<keyword evidence="3" id="KW-1185">Reference proteome</keyword>
<dbReference type="Proteomes" id="UP000249364">
    <property type="component" value="Unassembled WGS sequence"/>
</dbReference>
<evidence type="ECO:0000313" key="2">
    <source>
        <dbReference type="EMBL" id="PZX48139.1"/>
    </source>
</evidence>
<gene>
    <name evidence="2" type="ORF">LY56_00287</name>
</gene>
<dbReference type="EMBL" id="QKZQ01000001">
    <property type="protein sequence ID" value="PZX48139.1"/>
    <property type="molecule type" value="Genomic_DNA"/>
</dbReference>